<gene>
    <name evidence="1" type="ORF">BpHYR1_021858</name>
</gene>
<dbReference type="Proteomes" id="UP000276133">
    <property type="component" value="Unassembled WGS sequence"/>
</dbReference>
<evidence type="ECO:0000313" key="1">
    <source>
        <dbReference type="EMBL" id="RNA42757.1"/>
    </source>
</evidence>
<evidence type="ECO:0000313" key="2">
    <source>
        <dbReference type="Proteomes" id="UP000276133"/>
    </source>
</evidence>
<comment type="caution">
    <text evidence="1">The sequence shown here is derived from an EMBL/GenBank/DDBJ whole genome shotgun (WGS) entry which is preliminary data.</text>
</comment>
<protein>
    <submittedName>
        <fullName evidence="1">Uncharacterized protein</fullName>
    </submittedName>
</protein>
<sequence length="59" mass="6812">MEQPLDINKKQELLNFPIKNIISYNQIVGIGYLVCGIDSRELRKIPTKQDTKKLKAIKI</sequence>
<organism evidence="1 2">
    <name type="scientific">Brachionus plicatilis</name>
    <name type="common">Marine rotifer</name>
    <name type="synonym">Brachionus muelleri</name>
    <dbReference type="NCBI Taxonomy" id="10195"/>
    <lineage>
        <taxon>Eukaryota</taxon>
        <taxon>Metazoa</taxon>
        <taxon>Spiralia</taxon>
        <taxon>Gnathifera</taxon>
        <taxon>Rotifera</taxon>
        <taxon>Eurotatoria</taxon>
        <taxon>Monogononta</taxon>
        <taxon>Pseudotrocha</taxon>
        <taxon>Ploima</taxon>
        <taxon>Brachionidae</taxon>
        <taxon>Brachionus</taxon>
    </lineage>
</organism>
<proteinExistence type="predicted"/>
<dbReference type="EMBL" id="REGN01000323">
    <property type="protein sequence ID" value="RNA42757.1"/>
    <property type="molecule type" value="Genomic_DNA"/>
</dbReference>
<dbReference type="AlphaFoldDB" id="A0A3M7T496"/>
<reference evidence="1 2" key="1">
    <citation type="journal article" date="2018" name="Sci. Rep.">
        <title>Genomic signatures of local adaptation to the degree of environmental predictability in rotifers.</title>
        <authorList>
            <person name="Franch-Gras L."/>
            <person name="Hahn C."/>
            <person name="Garcia-Roger E.M."/>
            <person name="Carmona M.J."/>
            <person name="Serra M."/>
            <person name="Gomez A."/>
        </authorList>
    </citation>
    <scope>NUCLEOTIDE SEQUENCE [LARGE SCALE GENOMIC DNA]</scope>
    <source>
        <strain evidence="1">HYR1</strain>
    </source>
</reference>
<keyword evidence="2" id="KW-1185">Reference proteome</keyword>
<accession>A0A3M7T496</accession>
<name>A0A3M7T496_BRAPC</name>